<name>A0A9P5WVY1_9AGAR</name>
<dbReference type="OrthoDB" id="3049336at2759"/>
<dbReference type="Proteomes" id="UP000807342">
    <property type="component" value="Unassembled WGS sequence"/>
</dbReference>
<evidence type="ECO:0000313" key="2">
    <source>
        <dbReference type="Proteomes" id="UP000807342"/>
    </source>
</evidence>
<dbReference type="AlphaFoldDB" id="A0A9P5WVY1"/>
<proteinExistence type="predicted"/>
<comment type="caution">
    <text evidence="1">The sequence shown here is derived from an EMBL/GenBank/DDBJ whole genome shotgun (WGS) entry which is preliminary data.</text>
</comment>
<reference evidence="1" key="1">
    <citation type="submission" date="2020-11" db="EMBL/GenBank/DDBJ databases">
        <authorList>
            <consortium name="DOE Joint Genome Institute"/>
            <person name="Ahrendt S."/>
            <person name="Riley R."/>
            <person name="Andreopoulos W."/>
            <person name="Labutti K."/>
            <person name="Pangilinan J."/>
            <person name="Ruiz-Duenas F.J."/>
            <person name="Barrasa J.M."/>
            <person name="Sanchez-Garcia M."/>
            <person name="Camarero S."/>
            <person name="Miyauchi S."/>
            <person name="Serrano A."/>
            <person name="Linde D."/>
            <person name="Babiker R."/>
            <person name="Drula E."/>
            <person name="Ayuso-Fernandez I."/>
            <person name="Pacheco R."/>
            <person name="Padilla G."/>
            <person name="Ferreira P."/>
            <person name="Barriuso J."/>
            <person name="Kellner H."/>
            <person name="Castanera R."/>
            <person name="Alfaro M."/>
            <person name="Ramirez L."/>
            <person name="Pisabarro A.G."/>
            <person name="Kuo A."/>
            <person name="Tritt A."/>
            <person name="Lipzen A."/>
            <person name="He G."/>
            <person name="Yan M."/>
            <person name="Ng V."/>
            <person name="Cullen D."/>
            <person name="Martin F."/>
            <person name="Rosso M.-N."/>
            <person name="Henrissat B."/>
            <person name="Hibbett D."/>
            <person name="Martinez A.T."/>
            <person name="Grigoriev I.V."/>
        </authorList>
    </citation>
    <scope>NUCLEOTIDE SEQUENCE</scope>
    <source>
        <strain evidence="1">MF-IS2</strain>
    </source>
</reference>
<keyword evidence="2" id="KW-1185">Reference proteome</keyword>
<organism evidence="1 2">
    <name type="scientific">Macrolepiota fuliginosa MF-IS2</name>
    <dbReference type="NCBI Taxonomy" id="1400762"/>
    <lineage>
        <taxon>Eukaryota</taxon>
        <taxon>Fungi</taxon>
        <taxon>Dikarya</taxon>
        <taxon>Basidiomycota</taxon>
        <taxon>Agaricomycotina</taxon>
        <taxon>Agaricomycetes</taxon>
        <taxon>Agaricomycetidae</taxon>
        <taxon>Agaricales</taxon>
        <taxon>Agaricineae</taxon>
        <taxon>Agaricaceae</taxon>
        <taxon>Macrolepiota</taxon>
    </lineage>
</organism>
<evidence type="ECO:0000313" key="1">
    <source>
        <dbReference type="EMBL" id="KAF9439743.1"/>
    </source>
</evidence>
<sequence>TSIGEQNIPFKTVGNFHKLCTIKANLAGVPIPRCIGPNGLYYQVKADIVLLFGITELKAQIAWVAQNGVEKRGDAQIIYDTDI</sequence>
<feature type="non-terminal residue" evidence="1">
    <location>
        <position position="1"/>
    </location>
</feature>
<dbReference type="EMBL" id="MU153534">
    <property type="protein sequence ID" value="KAF9439743.1"/>
    <property type="molecule type" value="Genomic_DNA"/>
</dbReference>
<gene>
    <name evidence="1" type="ORF">P691DRAFT_780203</name>
</gene>
<accession>A0A9P5WVY1</accession>
<protein>
    <submittedName>
        <fullName evidence="1">Uncharacterized protein</fullName>
    </submittedName>
</protein>